<name>A0A914HBE5_GLORO</name>
<reference evidence="3" key="1">
    <citation type="submission" date="2022-11" db="UniProtKB">
        <authorList>
            <consortium name="WormBaseParasite"/>
        </authorList>
    </citation>
    <scope>IDENTIFICATION</scope>
</reference>
<organism evidence="2 3">
    <name type="scientific">Globodera rostochiensis</name>
    <name type="common">Golden nematode worm</name>
    <name type="synonym">Heterodera rostochiensis</name>
    <dbReference type="NCBI Taxonomy" id="31243"/>
    <lineage>
        <taxon>Eukaryota</taxon>
        <taxon>Metazoa</taxon>
        <taxon>Ecdysozoa</taxon>
        <taxon>Nematoda</taxon>
        <taxon>Chromadorea</taxon>
        <taxon>Rhabditida</taxon>
        <taxon>Tylenchina</taxon>
        <taxon>Tylenchomorpha</taxon>
        <taxon>Tylenchoidea</taxon>
        <taxon>Heteroderidae</taxon>
        <taxon>Heteroderinae</taxon>
        <taxon>Globodera</taxon>
    </lineage>
</organism>
<sequence length="228" mass="26450">MNADRDVKFWRCEQFGTKDVMCKARLHTDLNNTVKKSLSQHICDQSAAHVEAQRIKTGIKRRAAVTMETPSVIRTRLFRISQHRCWLSCRIRRRCEKLSNVCVSVQIAHHQLLTISPIFKFQIRTGYTNAAMTNWKSSFCSRILEFTASKDDRTDKAESVKVKLEETQLKTFDEIFGEGWWDKGEAEDLKTPPTNFGQNVHHQIDRQNTQIGQIEPNSTDQKLPERTK</sequence>
<protein>
    <submittedName>
        <fullName evidence="3">FLYWCH-type domain-containing protein</fullName>
    </submittedName>
</protein>
<keyword evidence="2" id="KW-1185">Reference proteome</keyword>
<dbReference type="AlphaFoldDB" id="A0A914HBE5"/>
<accession>A0A914HBE5</accession>
<dbReference type="Proteomes" id="UP000887572">
    <property type="component" value="Unplaced"/>
</dbReference>
<dbReference type="Gene3D" id="2.20.25.240">
    <property type="match status" value="1"/>
</dbReference>
<feature type="compositionally biased region" description="Polar residues" evidence="1">
    <location>
        <begin position="206"/>
        <end position="221"/>
    </location>
</feature>
<feature type="region of interest" description="Disordered" evidence="1">
    <location>
        <begin position="206"/>
        <end position="228"/>
    </location>
</feature>
<dbReference type="WBParaSite" id="Gr19_v10_g15041.t1">
    <property type="protein sequence ID" value="Gr19_v10_g15041.t1"/>
    <property type="gene ID" value="Gr19_v10_g15041"/>
</dbReference>
<evidence type="ECO:0000256" key="1">
    <source>
        <dbReference type="SAM" id="MobiDB-lite"/>
    </source>
</evidence>
<evidence type="ECO:0000313" key="3">
    <source>
        <dbReference type="WBParaSite" id="Gr19_v10_g15041.t1"/>
    </source>
</evidence>
<proteinExistence type="predicted"/>
<evidence type="ECO:0000313" key="2">
    <source>
        <dbReference type="Proteomes" id="UP000887572"/>
    </source>
</evidence>